<reference evidence="3" key="1">
    <citation type="submission" date="2021-06" db="EMBL/GenBank/DDBJ databases">
        <title>Parelaphostrongylus tenuis whole genome reference sequence.</title>
        <authorList>
            <person name="Garwood T.J."/>
            <person name="Larsen P.A."/>
            <person name="Fountain-Jones N.M."/>
            <person name="Garbe J.R."/>
            <person name="Macchietto M.G."/>
            <person name="Kania S.A."/>
            <person name="Gerhold R.W."/>
            <person name="Richards J.E."/>
            <person name="Wolf T.M."/>
        </authorList>
    </citation>
    <scope>NUCLEOTIDE SEQUENCE</scope>
    <source>
        <strain evidence="3">MNPRO001-30</strain>
        <tissue evidence="3">Meninges</tissue>
    </source>
</reference>
<keyword evidence="1" id="KW-0808">Transferase</keyword>
<dbReference type="EMBL" id="JAHQIW010005570">
    <property type="protein sequence ID" value="KAJ1366497.1"/>
    <property type="molecule type" value="Genomic_DNA"/>
</dbReference>
<dbReference type="GO" id="GO:0004802">
    <property type="term" value="F:transketolase activity"/>
    <property type="evidence" value="ECO:0007669"/>
    <property type="project" value="TreeGrafter"/>
</dbReference>
<dbReference type="Proteomes" id="UP001196413">
    <property type="component" value="Unassembled WGS sequence"/>
</dbReference>
<name>A0AAD5QZ25_PARTN</name>
<gene>
    <name evidence="3" type="primary">TKTL1_1</name>
    <name evidence="3" type="ORF">KIN20_027174</name>
</gene>
<dbReference type="Gene3D" id="3.40.50.970">
    <property type="match status" value="1"/>
</dbReference>
<keyword evidence="2" id="KW-0786">Thiamine pyrophosphate</keyword>
<protein>
    <submittedName>
        <fullName evidence="3">Transketolase-like</fullName>
    </submittedName>
</protein>
<dbReference type="InterPro" id="IPR029061">
    <property type="entry name" value="THDP-binding"/>
</dbReference>
<evidence type="ECO:0000313" key="4">
    <source>
        <dbReference type="Proteomes" id="UP001196413"/>
    </source>
</evidence>
<sequence>MAYTGKYFDKARSLFGMIPPSKRQAISCLYYKGVCLSAADTGAAKWGVPVVWWNTLVVDGRDVEALCQVFWQAAQMKNKPTAVVAKTFKGRGVPSKEVLLLCLGLLASAQHMRLRLAEQKDS</sequence>
<evidence type="ECO:0000256" key="1">
    <source>
        <dbReference type="ARBA" id="ARBA00022679"/>
    </source>
</evidence>
<dbReference type="PANTHER" id="PTHR43195:SF2">
    <property type="entry name" value="TRANSKETOLASE-LIKE PROTEIN 1"/>
    <property type="match status" value="1"/>
</dbReference>
<dbReference type="AlphaFoldDB" id="A0AAD5QZ25"/>
<evidence type="ECO:0000256" key="2">
    <source>
        <dbReference type="ARBA" id="ARBA00023052"/>
    </source>
</evidence>
<dbReference type="SUPFAM" id="SSF52518">
    <property type="entry name" value="Thiamin diphosphate-binding fold (THDP-binding)"/>
    <property type="match status" value="1"/>
</dbReference>
<dbReference type="GO" id="GO:0030976">
    <property type="term" value="F:thiamine pyrophosphate binding"/>
    <property type="evidence" value="ECO:0007669"/>
    <property type="project" value="TreeGrafter"/>
</dbReference>
<evidence type="ECO:0000313" key="3">
    <source>
        <dbReference type="EMBL" id="KAJ1366497.1"/>
    </source>
</evidence>
<accession>A0AAD5QZ25</accession>
<proteinExistence type="predicted"/>
<organism evidence="3 4">
    <name type="scientific">Parelaphostrongylus tenuis</name>
    <name type="common">Meningeal worm</name>
    <dbReference type="NCBI Taxonomy" id="148309"/>
    <lineage>
        <taxon>Eukaryota</taxon>
        <taxon>Metazoa</taxon>
        <taxon>Ecdysozoa</taxon>
        <taxon>Nematoda</taxon>
        <taxon>Chromadorea</taxon>
        <taxon>Rhabditida</taxon>
        <taxon>Rhabditina</taxon>
        <taxon>Rhabditomorpha</taxon>
        <taxon>Strongyloidea</taxon>
        <taxon>Metastrongylidae</taxon>
        <taxon>Parelaphostrongylus</taxon>
    </lineage>
</organism>
<dbReference type="InterPro" id="IPR051424">
    <property type="entry name" value="Transketolase-like"/>
</dbReference>
<dbReference type="PANTHER" id="PTHR43195">
    <property type="entry name" value="TRANSKETOLASE"/>
    <property type="match status" value="1"/>
</dbReference>
<keyword evidence="4" id="KW-1185">Reference proteome</keyword>
<comment type="caution">
    <text evidence="3">The sequence shown here is derived from an EMBL/GenBank/DDBJ whole genome shotgun (WGS) entry which is preliminary data.</text>
</comment>